<dbReference type="AlphaFoldDB" id="A0A836C7H2"/>
<feature type="compositionally biased region" description="Low complexity" evidence="5">
    <location>
        <begin position="244"/>
        <end position="253"/>
    </location>
</feature>
<dbReference type="InterPro" id="IPR045257">
    <property type="entry name" value="E2/Pdx1"/>
</dbReference>
<comment type="similarity">
    <text evidence="1 4">Belongs to the 2-oxoacid dehydrogenase family.</text>
</comment>
<dbReference type="InterPro" id="IPR023213">
    <property type="entry name" value="CAT-like_dom_sf"/>
</dbReference>
<dbReference type="GO" id="GO:0045254">
    <property type="term" value="C:pyruvate dehydrogenase complex"/>
    <property type="evidence" value="ECO:0007669"/>
    <property type="project" value="InterPro"/>
</dbReference>
<evidence type="ECO:0000313" key="9">
    <source>
        <dbReference type="Proteomes" id="UP000664859"/>
    </source>
</evidence>
<evidence type="ECO:0000256" key="5">
    <source>
        <dbReference type="SAM" id="MobiDB-lite"/>
    </source>
</evidence>
<dbReference type="Proteomes" id="UP000664859">
    <property type="component" value="Unassembled WGS sequence"/>
</dbReference>
<dbReference type="GO" id="GO:0006086">
    <property type="term" value="P:pyruvate decarboxylation to acetyl-CoA"/>
    <property type="evidence" value="ECO:0007669"/>
    <property type="project" value="InterPro"/>
</dbReference>
<organism evidence="8 9">
    <name type="scientific">Tribonema minus</name>
    <dbReference type="NCBI Taxonomy" id="303371"/>
    <lineage>
        <taxon>Eukaryota</taxon>
        <taxon>Sar</taxon>
        <taxon>Stramenopiles</taxon>
        <taxon>Ochrophyta</taxon>
        <taxon>PX clade</taxon>
        <taxon>Xanthophyceae</taxon>
        <taxon>Tribonematales</taxon>
        <taxon>Tribonemataceae</taxon>
        <taxon>Tribonema</taxon>
    </lineage>
</organism>
<dbReference type="SUPFAM" id="SSF52777">
    <property type="entry name" value="CoA-dependent acyltransferases"/>
    <property type="match status" value="1"/>
</dbReference>
<dbReference type="OrthoDB" id="537444at2759"/>
<dbReference type="InterPro" id="IPR001078">
    <property type="entry name" value="2-oxoacid_DH_actylTfrase"/>
</dbReference>
<evidence type="ECO:0000259" key="7">
    <source>
        <dbReference type="PROSITE" id="PS51826"/>
    </source>
</evidence>
<gene>
    <name evidence="8" type="ORF">JKP88DRAFT_339803</name>
</gene>
<reference evidence="8" key="1">
    <citation type="submission" date="2021-02" db="EMBL/GenBank/DDBJ databases">
        <title>First Annotated Genome of the Yellow-green Alga Tribonema minus.</title>
        <authorList>
            <person name="Mahan K.M."/>
        </authorList>
    </citation>
    <scope>NUCLEOTIDE SEQUENCE</scope>
    <source>
        <strain evidence="8">UTEX B ZZ1240</strain>
    </source>
</reference>
<evidence type="ECO:0000256" key="4">
    <source>
        <dbReference type="RuleBase" id="RU003423"/>
    </source>
</evidence>
<keyword evidence="2 4" id="KW-0450">Lipoyl</keyword>
<dbReference type="InterPro" id="IPR000089">
    <property type="entry name" value="Biotin_lipoyl"/>
</dbReference>
<dbReference type="GO" id="GO:0004742">
    <property type="term" value="F:dihydrolipoyllysine-residue acetyltransferase activity"/>
    <property type="evidence" value="ECO:0007669"/>
    <property type="project" value="TreeGrafter"/>
</dbReference>
<feature type="domain" description="Lipoyl-binding" evidence="6">
    <location>
        <begin position="10"/>
        <end position="85"/>
    </location>
</feature>
<protein>
    <recommendedName>
        <fullName evidence="4">Dihydrolipoamide acetyltransferase component of pyruvate dehydrogenase complex</fullName>
        <ecNumber evidence="4">2.3.1.-</ecNumber>
    </recommendedName>
</protein>
<dbReference type="PROSITE" id="PS51826">
    <property type="entry name" value="PSBD"/>
    <property type="match status" value="2"/>
</dbReference>
<dbReference type="SUPFAM" id="SSF47005">
    <property type="entry name" value="Peripheral subunit-binding domain of 2-oxo acid dehydrogenase complex"/>
    <property type="match status" value="2"/>
</dbReference>
<dbReference type="PROSITE" id="PS50968">
    <property type="entry name" value="BIOTINYL_LIPOYL"/>
    <property type="match status" value="2"/>
</dbReference>
<evidence type="ECO:0000256" key="1">
    <source>
        <dbReference type="ARBA" id="ARBA00007317"/>
    </source>
</evidence>
<feature type="region of interest" description="Disordered" evidence="5">
    <location>
        <begin position="220"/>
        <end position="257"/>
    </location>
</feature>
<dbReference type="Gene3D" id="2.40.50.100">
    <property type="match status" value="2"/>
</dbReference>
<sequence>MAMSAVQAATKEIIMPALSSTMTEGKIVQWLKEVGDEVQVGDAVMVVESDKADMDVESFEAGFLAAILTPEGEAAPVGAAVAVLAESKDGIAAAAAAAASGGGGAAAAAPAPAAAEAPAAGGGGASGVPDGVEYVEIAMPALSSTMTEGKIVQWLKAPGDKVESGDALLVIESDKADMDYECFEEGYLARILVEEGASAAVGSAFAIIVKSEADIAKTWSRTRRSAAPPPPPPPRPPPPPPPAAAAAPAPAAPLNDGRVVASGHAKKLASDMGVDLRAVAGSGPGGRIVASDVEAAKGGGGSAAAAAPAWTPAPGVVAATPRAKALAKSKGIDVTTLKGTGNFGRVTEADVMAAAGIAPKKAAAPAPAAVAASSGREIPTLPDGPKAMDGMQKAVAKNMEAGMDVPVFRVSRRIRTDAFDDLYRQLKPRGVTVSALLAKAAALALEAHPIVNAAYAPGQIVYKGEINIAMAVAIDGGLMTPTLKRANEMSILALSAAWKDLVGKAKAKSLKPDEYNSGTFYISNLGMFGVSDFGALLPSGAGSILAIGGALPTVVQRADGTFGTVKEMTVTITCDHRHIYGADAAEFLRTFADLLENNCAQLLL</sequence>
<dbReference type="InterPro" id="IPR003016">
    <property type="entry name" value="2-oxoA_DH_lipoyl-BS"/>
</dbReference>
<dbReference type="PROSITE" id="PS00189">
    <property type="entry name" value="LIPOYL"/>
    <property type="match status" value="1"/>
</dbReference>
<dbReference type="Pfam" id="PF02817">
    <property type="entry name" value="E3_binding"/>
    <property type="match status" value="2"/>
</dbReference>
<proteinExistence type="inferred from homology"/>
<feature type="domain" description="Lipoyl-binding" evidence="6">
    <location>
        <begin position="134"/>
        <end position="209"/>
    </location>
</feature>
<keyword evidence="4 8" id="KW-0012">Acyltransferase</keyword>
<dbReference type="InterPro" id="IPR011053">
    <property type="entry name" value="Single_hybrid_motif"/>
</dbReference>
<dbReference type="Gene3D" id="3.30.559.10">
    <property type="entry name" value="Chloramphenicol acetyltransferase-like domain"/>
    <property type="match status" value="1"/>
</dbReference>
<dbReference type="EC" id="2.3.1.-" evidence="4"/>
<dbReference type="Pfam" id="PF00198">
    <property type="entry name" value="2-oxoacid_dh"/>
    <property type="match status" value="1"/>
</dbReference>
<dbReference type="CDD" id="cd06849">
    <property type="entry name" value="lipoyl_domain"/>
    <property type="match status" value="2"/>
</dbReference>
<dbReference type="Pfam" id="PF00364">
    <property type="entry name" value="Biotin_lipoyl"/>
    <property type="match status" value="2"/>
</dbReference>
<evidence type="ECO:0000256" key="2">
    <source>
        <dbReference type="ARBA" id="ARBA00022823"/>
    </source>
</evidence>
<dbReference type="PANTHER" id="PTHR23151">
    <property type="entry name" value="DIHYDROLIPOAMIDE ACETYL/SUCCINYL-TRANSFERASE-RELATED"/>
    <property type="match status" value="1"/>
</dbReference>
<keyword evidence="4 8" id="KW-0808">Transferase</keyword>
<dbReference type="Gene3D" id="4.10.320.10">
    <property type="entry name" value="E3-binding domain"/>
    <property type="match status" value="2"/>
</dbReference>
<name>A0A836C7H2_9STRA</name>
<feature type="domain" description="Peripheral subunit-binding (PSBD)" evidence="7">
    <location>
        <begin position="318"/>
        <end position="355"/>
    </location>
</feature>
<keyword evidence="3" id="KW-0809">Transit peptide</keyword>
<accession>A0A836C7H2</accession>
<evidence type="ECO:0000259" key="6">
    <source>
        <dbReference type="PROSITE" id="PS50968"/>
    </source>
</evidence>
<dbReference type="FunFam" id="2.40.50.100:FF:000010">
    <property type="entry name" value="Acetyltransferase component of pyruvate dehydrogenase complex"/>
    <property type="match status" value="2"/>
</dbReference>
<feature type="compositionally biased region" description="Pro residues" evidence="5">
    <location>
        <begin position="227"/>
        <end position="243"/>
    </location>
</feature>
<dbReference type="EMBL" id="JAFCMP010000557">
    <property type="protein sequence ID" value="KAG5174897.1"/>
    <property type="molecule type" value="Genomic_DNA"/>
</dbReference>
<keyword evidence="9" id="KW-1185">Reference proteome</keyword>
<evidence type="ECO:0000313" key="8">
    <source>
        <dbReference type="EMBL" id="KAG5174897.1"/>
    </source>
</evidence>
<dbReference type="PANTHER" id="PTHR23151:SF75">
    <property type="entry name" value="DIHYDROLIPOYLLYSINE-RESIDUE ACETYLTRANSFERASE COMPONENT 5 OF PYRUVATE DEHYDROGENASE COMPLEX, CHLOROPLASTIC"/>
    <property type="match status" value="1"/>
</dbReference>
<dbReference type="InterPro" id="IPR004167">
    <property type="entry name" value="PSBD"/>
</dbReference>
<dbReference type="InterPro" id="IPR036625">
    <property type="entry name" value="E3-bd_dom_sf"/>
</dbReference>
<feature type="domain" description="Peripheral subunit-binding (PSBD)" evidence="7">
    <location>
        <begin position="260"/>
        <end position="297"/>
    </location>
</feature>
<evidence type="ECO:0000256" key="3">
    <source>
        <dbReference type="ARBA" id="ARBA00022946"/>
    </source>
</evidence>
<comment type="cofactor">
    <cofactor evidence="4">
        <name>(R)-lipoate</name>
        <dbReference type="ChEBI" id="CHEBI:83088"/>
    </cofactor>
</comment>
<comment type="caution">
    <text evidence="8">The sequence shown here is derived from an EMBL/GenBank/DDBJ whole genome shotgun (WGS) entry which is preliminary data.</text>
</comment>
<dbReference type="SUPFAM" id="SSF51230">
    <property type="entry name" value="Single hybrid motif"/>
    <property type="match status" value="2"/>
</dbReference>